<comment type="caution">
    <text evidence="2">The sequence shown here is derived from an EMBL/GenBank/DDBJ whole genome shotgun (WGS) entry which is preliminary data.</text>
</comment>
<dbReference type="OrthoDB" id="638407at2"/>
<keyword evidence="3" id="KW-1185">Reference proteome</keyword>
<reference evidence="2 3" key="1">
    <citation type="submission" date="2019-02" db="EMBL/GenBank/DDBJ databases">
        <title>Arundinibacter roseus gen. nov., sp. nov., a new member of the family Cytophagaceae.</title>
        <authorList>
            <person name="Szuroczki S."/>
            <person name="Khayer B."/>
            <person name="Sproer C."/>
            <person name="Toumi M."/>
            <person name="Szabo A."/>
            <person name="Felfoldi T."/>
            <person name="Schumann P."/>
            <person name="Toth E."/>
        </authorList>
    </citation>
    <scope>NUCLEOTIDE SEQUENCE [LARGE SCALE GENOMIC DNA]</scope>
    <source>
        <strain evidence="2 3">DMA-k-7a</strain>
    </source>
</reference>
<protein>
    <submittedName>
        <fullName evidence="2">Enoyl-CoA hydratase/isomerase family protein</fullName>
    </submittedName>
</protein>
<dbReference type="InterPro" id="IPR001753">
    <property type="entry name" value="Enoyl-CoA_hydra/iso"/>
</dbReference>
<evidence type="ECO:0000313" key="3">
    <source>
        <dbReference type="Proteomes" id="UP000295706"/>
    </source>
</evidence>
<keyword evidence="2" id="KW-0413">Isomerase</keyword>
<dbReference type="EMBL" id="SMJU01000027">
    <property type="protein sequence ID" value="TDB57362.1"/>
    <property type="molecule type" value="Genomic_DNA"/>
</dbReference>
<sequence>MEEGFVRTSTDQAVSTIEFFHPAGNSLPLVLLQQLATAIQKAGQAPATAVIILKSSGERTFCGGASLAELLRVETLEEGKIFFSGFAQVINAMRTCPKFVIARVQGKAVGGGVGLLAATDYCLATQQAAVKLSELSIGLGPFVIEPAVSRRIGKAACTHLTINASEFESAIWAWRCGLYDDVYETIMELDQAVHELAQKLATYDPNAMRLMKEVLWQDAGHWDELLSERAVISGTLALSEPCKKALAAFRKPSE</sequence>
<dbReference type="RefSeq" id="WP_132122435.1">
    <property type="nucleotide sequence ID" value="NZ_SMJU01000027.1"/>
</dbReference>
<dbReference type="PANTHER" id="PTHR42964">
    <property type="entry name" value="ENOYL-COA HYDRATASE"/>
    <property type="match status" value="1"/>
</dbReference>
<dbReference type="PANTHER" id="PTHR42964:SF1">
    <property type="entry name" value="POLYKETIDE BIOSYNTHESIS ENOYL-COA HYDRATASE PKSH-RELATED"/>
    <property type="match status" value="1"/>
</dbReference>
<dbReference type="GO" id="GO:0016853">
    <property type="term" value="F:isomerase activity"/>
    <property type="evidence" value="ECO:0007669"/>
    <property type="project" value="UniProtKB-KW"/>
</dbReference>
<dbReference type="Pfam" id="PF00378">
    <property type="entry name" value="ECH_1"/>
    <property type="match status" value="1"/>
</dbReference>
<comment type="similarity">
    <text evidence="1">Belongs to the enoyl-CoA hydratase/isomerase family.</text>
</comment>
<dbReference type="InterPro" id="IPR051683">
    <property type="entry name" value="Enoyl-CoA_Hydratase/Isomerase"/>
</dbReference>
<dbReference type="Gene3D" id="3.90.226.10">
    <property type="entry name" value="2-enoyl-CoA Hydratase, Chain A, domain 1"/>
    <property type="match status" value="1"/>
</dbReference>
<organism evidence="2 3">
    <name type="scientific">Arundinibacter roseus</name>
    <dbReference type="NCBI Taxonomy" id="2070510"/>
    <lineage>
        <taxon>Bacteria</taxon>
        <taxon>Pseudomonadati</taxon>
        <taxon>Bacteroidota</taxon>
        <taxon>Cytophagia</taxon>
        <taxon>Cytophagales</taxon>
        <taxon>Spirosomataceae</taxon>
        <taxon>Arundinibacter</taxon>
    </lineage>
</organism>
<dbReference type="InterPro" id="IPR029045">
    <property type="entry name" value="ClpP/crotonase-like_dom_sf"/>
</dbReference>
<name>A0A4R4JTD7_9BACT</name>
<dbReference type="GO" id="GO:0008300">
    <property type="term" value="P:isoprenoid catabolic process"/>
    <property type="evidence" value="ECO:0007669"/>
    <property type="project" value="TreeGrafter"/>
</dbReference>
<dbReference type="CDD" id="cd06558">
    <property type="entry name" value="crotonase-like"/>
    <property type="match status" value="1"/>
</dbReference>
<dbReference type="Proteomes" id="UP000295706">
    <property type="component" value="Unassembled WGS sequence"/>
</dbReference>
<dbReference type="AlphaFoldDB" id="A0A4R4JTD7"/>
<accession>A0A4R4JTD7</accession>
<gene>
    <name evidence="2" type="ORF">EZE20_23590</name>
</gene>
<dbReference type="SUPFAM" id="SSF52096">
    <property type="entry name" value="ClpP/crotonase"/>
    <property type="match status" value="1"/>
</dbReference>
<evidence type="ECO:0000256" key="1">
    <source>
        <dbReference type="ARBA" id="ARBA00005254"/>
    </source>
</evidence>
<proteinExistence type="inferred from homology"/>
<evidence type="ECO:0000313" key="2">
    <source>
        <dbReference type="EMBL" id="TDB57362.1"/>
    </source>
</evidence>